<feature type="region of interest" description="Disordered" evidence="1">
    <location>
        <begin position="1"/>
        <end position="30"/>
    </location>
</feature>
<name>A0ABQ5CJU8_9ASTR</name>
<proteinExistence type="predicted"/>
<evidence type="ECO:0000313" key="3">
    <source>
        <dbReference type="Proteomes" id="UP001151760"/>
    </source>
</evidence>
<dbReference type="Proteomes" id="UP001151760">
    <property type="component" value="Unassembled WGS sequence"/>
</dbReference>
<reference evidence="2" key="2">
    <citation type="submission" date="2022-01" db="EMBL/GenBank/DDBJ databases">
        <authorList>
            <person name="Yamashiro T."/>
            <person name="Shiraishi A."/>
            <person name="Satake H."/>
            <person name="Nakayama K."/>
        </authorList>
    </citation>
    <scope>NUCLEOTIDE SEQUENCE</scope>
</reference>
<sequence length="92" mass="10355">MVTRSSPGASTCGHSWLSVPRAPPPHQDYRRKCDAAERAYEAKREKEVAMMQCRELEFLMLDPSSLCAARKSEPSLKGKQTAIMRKYPNADV</sequence>
<feature type="compositionally biased region" description="Polar residues" evidence="1">
    <location>
        <begin position="1"/>
        <end position="13"/>
    </location>
</feature>
<evidence type="ECO:0000256" key="1">
    <source>
        <dbReference type="SAM" id="MobiDB-lite"/>
    </source>
</evidence>
<keyword evidence="3" id="KW-1185">Reference proteome</keyword>
<reference evidence="2" key="1">
    <citation type="journal article" date="2022" name="Int. J. Mol. Sci.">
        <title>Draft Genome of Tanacetum Coccineum: Genomic Comparison of Closely Related Tanacetum-Family Plants.</title>
        <authorList>
            <person name="Yamashiro T."/>
            <person name="Shiraishi A."/>
            <person name="Nakayama K."/>
            <person name="Satake H."/>
        </authorList>
    </citation>
    <scope>NUCLEOTIDE SEQUENCE</scope>
</reference>
<gene>
    <name evidence="2" type="ORF">Tco_0895076</name>
</gene>
<accession>A0ABQ5CJU8</accession>
<comment type="caution">
    <text evidence="2">The sequence shown here is derived from an EMBL/GenBank/DDBJ whole genome shotgun (WGS) entry which is preliminary data.</text>
</comment>
<evidence type="ECO:0000313" key="2">
    <source>
        <dbReference type="EMBL" id="GJT25139.1"/>
    </source>
</evidence>
<organism evidence="2 3">
    <name type="scientific">Tanacetum coccineum</name>
    <dbReference type="NCBI Taxonomy" id="301880"/>
    <lineage>
        <taxon>Eukaryota</taxon>
        <taxon>Viridiplantae</taxon>
        <taxon>Streptophyta</taxon>
        <taxon>Embryophyta</taxon>
        <taxon>Tracheophyta</taxon>
        <taxon>Spermatophyta</taxon>
        <taxon>Magnoliopsida</taxon>
        <taxon>eudicotyledons</taxon>
        <taxon>Gunneridae</taxon>
        <taxon>Pentapetalae</taxon>
        <taxon>asterids</taxon>
        <taxon>campanulids</taxon>
        <taxon>Asterales</taxon>
        <taxon>Asteraceae</taxon>
        <taxon>Asteroideae</taxon>
        <taxon>Anthemideae</taxon>
        <taxon>Anthemidinae</taxon>
        <taxon>Tanacetum</taxon>
    </lineage>
</organism>
<protein>
    <submittedName>
        <fullName evidence="2">Uncharacterized protein</fullName>
    </submittedName>
</protein>
<dbReference type="EMBL" id="BQNB010014190">
    <property type="protein sequence ID" value="GJT25139.1"/>
    <property type="molecule type" value="Genomic_DNA"/>
</dbReference>